<keyword evidence="3" id="KW-1185">Reference proteome</keyword>
<dbReference type="Proteomes" id="UP000625711">
    <property type="component" value="Unassembled WGS sequence"/>
</dbReference>
<protein>
    <submittedName>
        <fullName evidence="2">Uncharacterized protein</fullName>
    </submittedName>
</protein>
<dbReference type="AlphaFoldDB" id="A0A834MFJ0"/>
<evidence type="ECO:0000256" key="1">
    <source>
        <dbReference type="SAM" id="MobiDB-lite"/>
    </source>
</evidence>
<sequence>MGLVSRITEGRTAQKRRAYPDRPYRSNKTVTCPVGAASGRKTYRSGPKRPRRPKCDRKRAEGQLTNDTSAEDSRREVVGGGFDFDFDVWRSLAHGPKSAAY</sequence>
<gene>
    <name evidence="2" type="ORF">GWI33_004438</name>
</gene>
<feature type="region of interest" description="Disordered" evidence="1">
    <location>
        <begin position="1"/>
        <end position="76"/>
    </location>
</feature>
<accession>A0A834MFJ0</accession>
<dbReference type="EMBL" id="JAACXV010000229">
    <property type="protein sequence ID" value="KAF7281728.1"/>
    <property type="molecule type" value="Genomic_DNA"/>
</dbReference>
<feature type="compositionally biased region" description="Basic residues" evidence="1">
    <location>
        <begin position="41"/>
        <end position="57"/>
    </location>
</feature>
<organism evidence="2 3">
    <name type="scientific">Rhynchophorus ferrugineus</name>
    <name type="common">Red palm weevil</name>
    <name type="synonym">Curculio ferrugineus</name>
    <dbReference type="NCBI Taxonomy" id="354439"/>
    <lineage>
        <taxon>Eukaryota</taxon>
        <taxon>Metazoa</taxon>
        <taxon>Ecdysozoa</taxon>
        <taxon>Arthropoda</taxon>
        <taxon>Hexapoda</taxon>
        <taxon>Insecta</taxon>
        <taxon>Pterygota</taxon>
        <taxon>Neoptera</taxon>
        <taxon>Endopterygota</taxon>
        <taxon>Coleoptera</taxon>
        <taxon>Polyphaga</taxon>
        <taxon>Cucujiformia</taxon>
        <taxon>Curculionidae</taxon>
        <taxon>Dryophthorinae</taxon>
        <taxon>Rhynchophorus</taxon>
    </lineage>
</organism>
<comment type="caution">
    <text evidence="2">The sequence shown here is derived from an EMBL/GenBank/DDBJ whole genome shotgun (WGS) entry which is preliminary data.</text>
</comment>
<evidence type="ECO:0000313" key="3">
    <source>
        <dbReference type="Proteomes" id="UP000625711"/>
    </source>
</evidence>
<name>A0A834MFJ0_RHYFE</name>
<evidence type="ECO:0000313" key="2">
    <source>
        <dbReference type="EMBL" id="KAF7281728.1"/>
    </source>
</evidence>
<proteinExistence type="predicted"/>
<reference evidence="2" key="1">
    <citation type="submission" date="2020-08" db="EMBL/GenBank/DDBJ databases">
        <title>Genome sequencing and assembly of the red palm weevil Rhynchophorus ferrugineus.</title>
        <authorList>
            <person name="Dias G.B."/>
            <person name="Bergman C.M."/>
            <person name="Manee M."/>
        </authorList>
    </citation>
    <scope>NUCLEOTIDE SEQUENCE</scope>
    <source>
        <strain evidence="2">AA-2017</strain>
        <tissue evidence="2">Whole larva</tissue>
    </source>
</reference>